<feature type="transmembrane region" description="Helical" evidence="4">
    <location>
        <begin position="243"/>
        <end position="261"/>
    </location>
</feature>
<dbReference type="AlphaFoldDB" id="A0A1Q8ZY65"/>
<dbReference type="GO" id="GO:0043190">
    <property type="term" value="C:ATP-binding cassette (ABC) transporter complex"/>
    <property type="evidence" value="ECO:0007669"/>
    <property type="project" value="InterPro"/>
</dbReference>
<feature type="transmembrane region" description="Helical" evidence="4">
    <location>
        <begin position="120"/>
        <end position="142"/>
    </location>
</feature>
<dbReference type="PANTHER" id="PTHR30413">
    <property type="entry name" value="INNER MEMBRANE TRANSPORT PERMEASE"/>
    <property type="match status" value="1"/>
</dbReference>
<keyword evidence="3" id="KW-0813">Transport</keyword>
<keyword evidence="6" id="KW-1185">Reference proteome</keyword>
<evidence type="ECO:0000256" key="4">
    <source>
        <dbReference type="SAM" id="Phobius"/>
    </source>
</evidence>
<evidence type="ECO:0000256" key="2">
    <source>
        <dbReference type="ARBA" id="ARBA00007783"/>
    </source>
</evidence>
<dbReference type="STRING" id="1867956.BJF95_12170"/>
<dbReference type="InterPro" id="IPR000412">
    <property type="entry name" value="ABC_2_transport"/>
</dbReference>
<dbReference type="PANTHER" id="PTHR30413:SF8">
    <property type="entry name" value="TRANSPORT PERMEASE PROTEIN"/>
    <property type="match status" value="1"/>
</dbReference>
<dbReference type="GO" id="GO:0140359">
    <property type="term" value="F:ABC-type transporter activity"/>
    <property type="evidence" value="ECO:0007669"/>
    <property type="project" value="InterPro"/>
</dbReference>
<feature type="transmembrane region" description="Helical" evidence="4">
    <location>
        <begin position="154"/>
        <end position="178"/>
    </location>
</feature>
<sequence>MTEVFEARTISFLDALRQKRNVMKAVILRDMRTRFFNHGLGFLIVALWPLVHMIVLLAIYTLSGRPAPFGDSTQIFFATGLIPSLAFMYISRFMSLSLILNKPMMAFPAVTVVDIMFARAFLEIMAAFLTMVFLVAILFALGENPIPYDIEQAVYAYLATLLLAAGVGTLAGVIVMFFPFFVTIYALAMILVYILSGVLFVASSFPAPIAYALSWNPVLQCVEWMRTAYYPTYSDRILDKTYLIGYGITALFLGLLLERVLRWKMLEG</sequence>
<dbReference type="Proteomes" id="UP000186894">
    <property type="component" value="Unassembled WGS sequence"/>
</dbReference>
<comment type="similarity">
    <text evidence="2">Belongs to the ABC-2 integral membrane protein family.</text>
</comment>
<dbReference type="RefSeq" id="WP_075637421.1">
    <property type="nucleotide sequence ID" value="NZ_MKIM01000013.1"/>
</dbReference>
<dbReference type="GO" id="GO:0015920">
    <property type="term" value="P:lipopolysaccharide transport"/>
    <property type="evidence" value="ECO:0007669"/>
    <property type="project" value="TreeGrafter"/>
</dbReference>
<accession>A0A1Q8ZY65</accession>
<keyword evidence="4" id="KW-1133">Transmembrane helix</keyword>
<feature type="transmembrane region" description="Helical" evidence="4">
    <location>
        <begin position="39"/>
        <end position="63"/>
    </location>
</feature>
<feature type="transmembrane region" description="Helical" evidence="4">
    <location>
        <begin position="185"/>
        <end position="205"/>
    </location>
</feature>
<name>A0A1Q8ZY65_9HYPH</name>
<evidence type="ECO:0000313" key="5">
    <source>
        <dbReference type="EMBL" id="OLP47031.1"/>
    </source>
</evidence>
<gene>
    <name evidence="5" type="ORF">BJF95_12170</name>
</gene>
<feature type="transmembrane region" description="Helical" evidence="4">
    <location>
        <begin position="75"/>
        <end position="100"/>
    </location>
</feature>
<evidence type="ECO:0000256" key="1">
    <source>
        <dbReference type="ARBA" id="ARBA00004429"/>
    </source>
</evidence>
<protein>
    <submittedName>
        <fullName evidence="5">Capsular biosynthesis protein</fullName>
    </submittedName>
</protein>
<comment type="subcellular location">
    <subcellularLocation>
        <location evidence="1">Cell inner membrane</location>
        <topology evidence="1">Multi-pass membrane protein</topology>
    </subcellularLocation>
</comment>
<organism evidence="5 6">
    <name type="scientific">Rhizobium oryziradicis</name>
    <dbReference type="NCBI Taxonomy" id="1867956"/>
    <lineage>
        <taxon>Bacteria</taxon>
        <taxon>Pseudomonadati</taxon>
        <taxon>Pseudomonadota</taxon>
        <taxon>Alphaproteobacteria</taxon>
        <taxon>Hyphomicrobiales</taxon>
        <taxon>Rhizobiaceae</taxon>
        <taxon>Rhizobium/Agrobacterium group</taxon>
        <taxon>Rhizobium</taxon>
    </lineage>
</organism>
<reference evidence="5 6" key="1">
    <citation type="submission" date="2016-09" db="EMBL/GenBank/DDBJ databases">
        <title>Rhizobium oryziradicis sp. nov., isolated from the root of rice.</title>
        <authorList>
            <person name="Zhao J."/>
            <person name="Zhang X."/>
        </authorList>
    </citation>
    <scope>NUCLEOTIDE SEQUENCE [LARGE SCALE GENOMIC DNA]</scope>
    <source>
        <strain evidence="5 6">N19</strain>
    </source>
</reference>
<keyword evidence="4" id="KW-0812">Transmembrane</keyword>
<evidence type="ECO:0000256" key="3">
    <source>
        <dbReference type="ARBA" id="ARBA00022448"/>
    </source>
</evidence>
<dbReference type="PRINTS" id="PR00164">
    <property type="entry name" value="ABC2TRNSPORT"/>
</dbReference>
<evidence type="ECO:0000313" key="6">
    <source>
        <dbReference type="Proteomes" id="UP000186894"/>
    </source>
</evidence>
<proteinExistence type="inferred from homology"/>
<keyword evidence="4" id="KW-0472">Membrane</keyword>
<dbReference type="EMBL" id="MKIM01000013">
    <property type="protein sequence ID" value="OLP47031.1"/>
    <property type="molecule type" value="Genomic_DNA"/>
</dbReference>
<comment type="caution">
    <text evidence="5">The sequence shown here is derived from an EMBL/GenBank/DDBJ whole genome shotgun (WGS) entry which is preliminary data.</text>
</comment>